<proteinExistence type="predicted"/>
<feature type="region of interest" description="Disordered" evidence="1">
    <location>
        <begin position="77"/>
        <end position="137"/>
    </location>
</feature>
<protein>
    <submittedName>
        <fullName evidence="2">Uncharacterized protein</fullName>
    </submittedName>
</protein>
<accession>A0A8H4XK70</accession>
<keyword evidence="3" id="KW-1185">Reference proteome</keyword>
<feature type="compositionally biased region" description="Basic and acidic residues" evidence="1">
    <location>
        <begin position="96"/>
        <end position="106"/>
    </location>
</feature>
<reference evidence="2" key="2">
    <citation type="submission" date="2020-05" db="EMBL/GenBank/DDBJ databases">
        <authorList>
            <person name="Kim H.-S."/>
            <person name="Proctor R.H."/>
            <person name="Brown D.W."/>
        </authorList>
    </citation>
    <scope>NUCLEOTIDE SEQUENCE</scope>
    <source>
        <strain evidence="2">NRRL 22465</strain>
    </source>
</reference>
<dbReference type="Proteomes" id="UP000635477">
    <property type="component" value="Unassembled WGS sequence"/>
</dbReference>
<evidence type="ECO:0000313" key="3">
    <source>
        <dbReference type="Proteomes" id="UP000635477"/>
    </source>
</evidence>
<evidence type="ECO:0000313" key="2">
    <source>
        <dbReference type="EMBL" id="KAF4977790.1"/>
    </source>
</evidence>
<organism evidence="2 3">
    <name type="scientific">Fusarium zealandicum</name>
    <dbReference type="NCBI Taxonomy" id="1053134"/>
    <lineage>
        <taxon>Eukaryota</taxon>
        <taxon>Fungi</taxon>
        <taxon>Dikarya</taxon>
        <taxon>Ascomycota</taxon>
        <taxon>Pezizomycotina</taxon>
        <taxon>Sordariomycetes</taxon>
        <taxon>Hypocreomycetidae</taxon>
        <taxon>Hypocreales</taxon>
        <taxon>Nectriaceae</taxon>
        <taxon>Fusarium</taxon>
        <taxon>Fusarium staphyleae species complex</taxon>
    </lineage>
</organism>
<gene>
    <name evidence="2" type="ORF">FZEAL_5756</name>
</gene>
<dbReference type="AlphaFoldDB" id="A0A8H4XK70"/>
<dbReference type="OrthoDB" id="432412at2759"/>
<dbReference type="EMBL" id="JABEYC010000418">
    <property type="protein sequence ID" value="KAF4977790.1"/>
    <property type="molecule type" value="Genomic_DNA"/>
</dbReference>
<name>A0A8H4XK70_9HYPO</name>
<reference evidence="2" key="1">
    <citation type="journal article" date="2020" name="BMC Genomics">
        <title>Correction to: Identification and distribution of gene clusters required for synthesis of sphingolipid metabolism inhibitors in diverse species of the filamentous fungus Fusarium.</title>
        <authorList>
            <person name="Kim H.S."/>
            <person name="Lohmar J.M."/>
            <person name="Busman M."/>
            <person name="Brown D.W."/>
            <person name="Naumann T.A."/>
            <person name="Divon H.H."/>
            <person name="Lysoe E."/>
            <person name="Uhlig S."/>
            <person name="Proctor R.H."/>
        </authorList>
    </citation>
    <scope>NUCLEOTIDE SEQUENCE</scope>
    <source>
        <strain evidence="2">NRRL 22465</strain>
    </source>
</reference>
<sequence length="188" mass="21219">MSRSPVLFNCLIRTHHITSRKKLQRVRRAAQQLNVDWLLVRSGGSPGIMFAEGRDETGLTDWVATVQALRYKDFREEEREHGHGGIATGPSNGDRPALRCESKDQMHTPTRQAADLRHRVSRPRPREPPTLGPSTLVHPYAGRLIWNGCQRGERTGNPLSRSSRSRLLGIAFGPWHDDKDHIVEIKPG</sequence>
<comment type="caution">
    <text evidence="2">The sequence shown here is derived from an EMBL/GenBank/DDBJ whole genome shotgun (WGS) entry which is preliminary data.</text>
</comment>
<evidence type="ECO:0000256" key="1">
    <source>
        <dbReference type="SAM" id="MobiDB-lite"/>
    </source>
</evidence>